<reference evidence="1 2" key="1">
    <citation type="submission" date="2015-10" db="EMBL/GenBank/DDBJ databases">
        <title>Draft Genome Sequence of Chlorobium limicola strain Frasassi Growing under Artificial Lighting in the Frasassi Cave System.</title>
        <authorList>
            <person name="Mansor M."/>
            <person name="Macalady J."/>
        </authorList>
    </citation>
    <scope>NUCLEOTIDE SEQUENCE [LARGE SCALE GENOMIC DNA]</scope>
    <source>
        <strain evidence="1 2">Frasassi</strain>
    </source>
</reference>
<evidence type="ECO:0000313" key="1">
    <source>
        <dbReference type="EMBL" id="KUL33068.1"/>
    </source>
</evidence>
<comment type="caution">
    <text evidence="1">The sequence shown here is derived from an EMBL/GenBank/DDBJ whole genome shotgun (WGS) entry which is preliminary data.</text>
</comment>
<evidence type="ECO:0000313" key="2">
    <source>
        <dbReference type="Proteomes" id="UP000053937"/>
    </source>
</evidence>
<dbReference type="OrthoDB" id="9858384at2"/>
<protein>
    <submittedName>
        <fullName evidence="1">Uncharacterized protein</fullName>
    </submittedName>
</protein>
<dbReference type="RefSeq" id="WP_059138193.1">
    <property type="nucleotide sequence ID" value="NZ_LMBR01000005.1"/>
</dbReference>
<sequence>MASKIPVSAANEMRFEMPPRLMEVFAKSPRIVIKHHPAGLWPVDPGIIKKIDLAALLADKDFAEKFEVVIMQK</sequence>
<organism evidence="1 2">
    <name type="scientific">Chlorobium limicola</name>
    <dbReference type="NCBI Taxonomy" id="1092"/>
    <lineage>
        <taxon>Bacteria</taxon>
        <taxon>Pseudomonadati</taxon>
        <taxon>Chlorobiota</taxon>
        <taxon>Chlorobiia</taxon>
        <taxon>Chlorobiales</taxon>
        <taxon>Chlorobiaceae</taxon>
        <taxon>Chlorobium/Pelodictyon group</taxon>
        <taxon>Chlorobium</taxon>
    </lineage>
</organism>
<accession>A0A101JUA7</accession>
<dbReference type="Proteomes" id="UP000053937">
    <property type="component" value="Unassembled WGS sequence"/>
</dbReference>
<name>A0A101JUA7_CHLLI</name>
<proteinExistence type="predicted"/>
<dbReference type="EMBL" id="LMBR01000005">
    <property type="protein sequence ID" value="KUL33068.1"/>
    <property type="molecule type" value="Genomic_DNA"/>
</dbReference>
<gene>
    <name evidence="1" type="ORF">ASB62_00800</name>
</gene>
<dbReference type="AlphaFoldDB" id="A0A101JUA7"/>
<keyword evidence="2" id="KW-1185">Reference proteome</keyword>